<organism evidence="2">
    <name type="scientific">Sesamum radiatum</name>
    <name type="common">Black benniseed</name>
    <dbReference type="NCBI Taxonomy" id="300843"/>
    <lineage>
        <taxon>Eukaryota</taxon>
        <taxon>Viridiplantae</taxon>
        <taxon>Streptophyta</taxon>
        <taxon>Embryophyta</taxon>
        <taxon>Tracheophyta</taxon>
        <taxon>Spermatophyta</taxon>
        <taxon>Magnoliopsida</taxon>
        <taxon>eudicotyledons</taxon>
        <taxon>Gunneridae</taxon>
        <taxon>Pentapetalae</taxon>
        <taxon>asterids</taxon>
        <taxon>lamiids</taxon>
        <taxon>Lamiales</taxon>
        <taxon>Pedaliaceae</taxon>
        <taxon>Sesamum</taxon>
    </lineage>
</organism>
<reference evidence="2" key="1">
    <citation type="submission" date="2020-06" db="EMBL/GenBank/DDBJ databases">
        <authorList>
            <person name="Li T."/>
            <person name="Hu X."/>
            <person name="Zhang T."/>
            <person name="Song X."/>
            <person name="Zhang H."/>
            <person name="Dai N."/>
            <person name="Sheng W."/>
            <person name="Hou X."/>
            <person name="Wei L."/>
        </authorList>
    </citation>
    <scope>NUCLEOTIDE SEQUENCE</scope>
    <source>
        <strain evidence="2">G02</strain>
        <tissue evidence="2">Leaf</tissue>
    </source>
</reference>
<comment type="caution">
    <text evidence="2">The sequence shown here is derived from an EMBL/GenBank/DDBJ whole genome shotgun (WGS) entry which is preliminary data.</text>
</comment>
<dbReference type="EMBL" id="JACGWJ010000771">
    <property type="protein sequence ID" value="KAL0288463.1"/>
    <property type="molecule type" value="Genomic_DNA"/>
</dbReference>
<feature type="region of interest" description="Disordered" evidence="1">
    <location>
        <begin position="1"/>
        <end position="30"/>
    </location>
</feature>
<sequence length="83" mass="9067">MNVDPTANSSTTPKSTSCSARKRKKTEVGPEERLVDMVSTFCQDANERLGTLTKVLQIEFGYPEKCSAVAEALAEIEGLDENE</sequence>
<accession>A0AAW2J2P4</accession>
<proteinExistence type="predicted"/>
<evidence type="ECO:0000313" key="2">
    <source>
        <dbReference type="EMBL" id="KAL0288463.1"/>
    </source>
</evidence>
<feature type="compositionally biased region" description="Polar residues" evidence="1">
    <location>
        <begin position="1"/>
        <end position="19"/>
    </location>
</feature>
<reference evidence="2" key="2">
    <citation type="journal article" date="2024" name="Plant">
        <title>Genomic evolution and insights into agronomic trait innovations of Sesamum species.</title>
        <authorList>
            <person name="Miao H."/>
            <person name="Wang L."/>
            <person name="Qu L."/>
            <person name="Liu H."/>
            <person name="Sun Y."/>
            <person name="Le M."/>
            <person name="Wang Q."/>
            <person name="Wei S."/>
            <person name="Zheng Y."/>
            <person name="Lin W."/>
            <person name="Duan Y."/>
            <person name="Cao H."/>
            <person name="Xiong S."/>
            <person name="Wang X."/>
            <person name="Wei L."/>
            <person name="Li C."/>
            <person name="Ma Q."/>
            <person name="Ju M."/>
            <person name="Zhao R."/>
            <person name="Li G."/>
            <person name="Mu C."/>
            <person name="Tian Q."/>
            <person name="Mei H."/>
            <person name="Zhang T."/>
            <person name="Gao T."/>
            <person name="Zhang H."/>
        </authorList>
    </citation>
    <scope>NUCLEOTIDE SEQUENCE</scope>
    <source>
        <strain evidence="2">G02</strain>
    </source>
</reference>
<evidence type="ECO:0000256" key="1">
    <source>
        <dbReference type="SAM" id="MobiDB-lite"/>
    </source>
</evidence>
<dbReference type="AlphaFoldDB" id="A0AAW2J2P4"/>
<name>A0AAW2J2P4_SESRA</name>
<protein>
    <submittedName>
        <fullName evidence="2">Uncharacterized protein</fullName>
    </submittedName>
</protein>
<gene>
    <name evidence="2" type="ORF">Sradi_7096600</name>
</gene>